<organism evidence="2 3">
    <name type="scientific">Euroglyphus maynei</name>
    <name type="common">Mayne's house dust mite</name>
    <dbReference type="NCBI Taxonomy" id="6958"/>
    <lineage>
        <taxon>Eukaryota</taxon>
        <taxon>Metazoa</taxon>
        <taxon>Ecdysozoa</taxon>
        <taxon>Arthropoda</taxon>
        <taxon>Chelicerata</taxon>
        <taxon>Arachnida</taxon>
        <taxon>Acari</taxon>
        <taxon>Acariformes</taxon>
        <taxon>Sarcoptiformes</taxon>
        <taxon>Astigmata</taxon>
        <taxon>Psoroptidia</taxon>
        <taxon>Analgoidea</taxon>
        <taxon>Pyroglyphidae</taxon>
        <taxon>Pyroglyphinae</taxon>
        <taxon>Euroglyphus</taxon>
    </lineage>
</organism>
<keyword evidence="1" id="KW-1133">Transmembrane helix</keyword>
<protein>
    <submittedName>
        <fullName evidence="2">Uncharacterized protein</fullName>
    </submittedName>
</protein>
<name>A0A1Y3ANJ5_EURMA</name>
<comment type="caution">
    <text evidence="2">The sequence shown here is derived from an EMBL/GenBank/DDBJ whole genome shotgun (WGS) entry which is preliminary data.</text>
</comment>
<gene>
    <name evidence="2" type="ORF">BLA29_011788</name>
</gene>
<evidence type="ECO:0000256" key="1">
    <source>
        <dbReference type="SAM" id="Phobius"/>
    </source>
</evidence>
<proteinExistence type="predicted"/>
<dbReference type="OrthoDB" id="10400236at2759"/>
<reference evidence="2 3" key="1">
    <citation type="submission" date="2017-03" db="EMBL/GenBank/DDBJ databases">
        <title>Genome Survey of Euroglyphus maynei.</title>
        <authorList>
            <person name="Arlian L.G."/>
            <person name="Morgan M.S."/>
            <person name="Rider S.D."/>
        </authorList>
    </citation>
    <scope>NUCLEOTIDE SEQUENCE [LARGE SCALE GENOMIC DNA]</scope>
    <source>
        <strain evidence="2">Arlian Lab</strain>
        <tissue evidence="2">Whole body</tissue>
    </source>
</reference>
<dbReference type="Proteomes" id="UP000194236">
    <property type="component" value="Unassembled WGS sequence"/>
</dbReference>
<dbReference type="AlphaFoldDB" id="A0A1Y3ANJ5"/>
<keyword evidence="3" id="KW-1185">Reference proteome</keyword>
<keyword evidence="1" id="KW-0812">Transmembrane</keyword>
<evidence type="ECO:0000313" key="2">
    <source>
        <dbReference type="EMBL" id="OTF70011.1"/>
    </source>
</evidence>
<sequence length="78" mass="9026">MQESIVASIVASALFSNILNLITLCANLRNNYFIVYLYCMLTLLHILIFALIMAAAHLRRIKREQFSRIHPNVNDVEY</sequence>
<dbReference type="EMBL" id="MUJZ01067734">
    <property type="protein sequence ID" value="OTF70011.1"/>
    <property type="molecule type" value="Genomic_DNA"/>
</dbReference>
<feature type="transmembrane region" description="Helical" evidence="1">
    <location>
        <begin position="35"/>
        <end position="58"/>
    </location>
</feature>
<evidence type="ECO:0000313" key="3">
    <source>
        <dbReference type="Proteomes" id="UP000194236"/>
    </source>
</evidence>
<accession>A0A1Y3ANJ5</accession>
<keyword evidence="1" id="KW-0472">Membrane</keyword>